<protein>
    <submittedName>
        <fullName evidence="1">LA_2272 family surface repeat-containing protein</fullName>
    </submittedName>
</protein>
<name>A0ABV9P6P9_9FLAO</name>
<evidence type="ECO:0000313" key="1">
    <source>
        <dbReference type="EMBL" id="MFC4745943.1"/>
    </source>
</evidence>
<comment type="caution">
    <text evidence="1">The sequence shown here is derived from an EMBL/GenBank/DDBJ whole genome shotgun (WGS) entry which is preliminary data.</text>
</comment>
<accession>A0ABV9P6P9</accession>
<reference evidence="2" key="1">
    <citation type="journal article" date="2019" name="Int. J. Syst. Evol. Microbiol.">
        <title>The Global Catalogue of Microorganisms (GCM) 10K type strain sequencing project: providing services to taxonomists for standard genome sequencing and annotation.</title>
        <authorList>
            <consortium name="The Broad Institute Genomics Platform"/>
            <consortium name="The Broad Institute Genome Sequencing Center for Infectious Disease"/>
            <person name="Wu L."/>
            <person name="Ma J."/>
        </authorList>
    </citation>
    <scope>NUCLEOTIDE SEQUENCE [LARGE SCALE GENOMIC DNA]</scope>
    <source>
        <strain evidence="2">WYCCWR 13023</strain>
    </source>
</reference>
<gene>
    <name evidence="1" type="ORF">ACFO5S_00700</name>
</gene>
<evidence type="ECO:0000313" key="2">
    <source>
        <dbReference type="Proteomes" id="UP001595935"/>
    </source>
</evidence>
<organism evidence="1 2">
    <name type="scientific">Flavobacterium branchiicola</name>
    <dbReference type="NCBI Taxonomy" id="1114875"/>
    <lineage>
        <taxon>Bacteria</taxon>
        <taxon>Pseudomonadati</taxon>
        <taxon>Bacteroidota</taxon>
        <taxon>Flavobacteriia</taxon>
        <taxon>Flavobacteriales</taxon>
        <taxon>Flavobacteriaceae</taxon>
        <taxon>Flavobacterium</taxon>
    </lineage>
</organism>
<keyword evidence="2" id="KW-1185">Reference proteome</keyword>
<dbReference type="NCBIfam" id="NF047436">
    <property type="entry name" value="LA_2272_repeat"/>
    <property type="match status" value="1"/>
</dbReference>
<dbReference type="PROSITE" id="PS51257">
    <property type="entry name" value="PROKAR_LIPOPROTEIN"/>
    <property type="match status" value="1"/>
</dbReference>
<dbReference type="RefSeq" id="WP_213255075.1">
    <property type="nucleotide sequence ID" value="NZ_JAGYWA010000001.1"/>
</dbReference>
<sequence length="246" mass="27065">MKISVLIAVSFVFGCSYSQNSVLIKNDSVPLHSQIFSLSPMSKKVDKVNGLVLGFGHVENRNVDRQTINGLNIEANPAPAVGALLAFVSIFYLPEIIERNEIRIVKTIEKEYKIKNWDYTPDLKLNGLNISSGCFFTKTSMNGLNISAGNKFNNFNGLSVTVLGTISDHQNGLSIGVFNANNEMTGSTIGVYNQSYKLKGLHIGIFNQALINRGVQVGIFNKSSSKGLQLGLWNSNNKRSMPFLNW</sequence>
<dbReference type="EMBL" id="JBHSGV010000001">
    <property type="protein sequence ID" value="MFC4745943.1"/>
    <property type="molecule type" value="Genomic_DNA"/>
</dbReference>
<dbReference type="InterPro" id="IPR058093">
    <property type="entry name" value="LA_2272-like"/>
</dbReference>
<proteinExistence type="predicted"/>
<dbReference type="Proteomes" id="UP001595935">
    <property type="component" value="Unassembled WGS sequence"/>
</dbReference>